<keyword evidence="11" id="KW-1185">Reference proteome</keyword>
<dbReference type="Gene3D" id="3.10.250.10">
    <property type="entry name" value="SRCR-like domain"/>
    <property type="match status" value="2"/>
</dbReference>
<feature type="disulfide bond" evidence="7">
    <location>
        <begin position="16"/>
        <end position="80"/>
    </location>
</feature>
<accession>A0A7L3CST6</accession>
<sequence length="284" mass="30922">SGRLQVFYNGTWGSICSNSMTPKTRLLVCEELGCGDFHSLETQLRSGRLSGPVWLDRLECGARNSSFWQCPSAPWNSQSCDDLREETHIICSSCSSVRPPLLAGLCLLPRCPGRSLPSPDRDKIHAVGGENGWSGRVEIWHNSSWGTVCDDSWDMQDAMVACRRLGCGPAVSALGEAAFGQGIGPIWLEQVECRGTEPSLQDCWARPADSGACRHKEDTAVPRSLPGLVLPFLYFCHADPTRDRLTGSRQLSLPIIICIILGALLCLLLDLLAGKVRSATAGRR</sequence>
<dbReference type="InterPro" id="IPR036772">
    <property type="entry name" value="SRCR-like_dom_sf"/>
</dbReference>
<keyword evidence="8" id="KW-0812">Transmembrane</keyword>
<feature type="disulfide bond" evidence="7">
    <location>
        <begin position="60"/>
        <end position="70"/>
    </location>
</feature>
<keyword evidence="2" id="KW-0964">Secreted</keyword>
<organism evidence="10 11">
    <name type="scientific">Pluvianellus socialis</name>
    <name type="common">Magellanic plover</name>
    <dbReference type="NCBI Taxonomy" id="227228"/>
    <lineage>
        <taxon>Eukaryota</taxon>
        <taxon>Metazoa</taxon>
        <taxon>Chordata</taxon>
        <taxon>Craniata</taxon>
        <taxon>Vertebrata</taxon>
        <taxon>Euteleostomi</taxon>
        <taxon>Archelosauria</taxon>
        <taxon>Archosauria</taxon>
        <taxon>Dinosauria</taxon>
        <taxon>Saurischia</taxon>
        <taxon>Theropoda</taxon>
        <taxon>Coelurosauria</taxon>
        <taxon>Aves</taxon>
        <taxon>Neognathae</taxon>
        <taxon>Neoaves</taxon>
        <taxon>Charadriiformes</taxon>
        <taxon>Charadriidae</taxon>
        <taxon>Pluvianellus</taxon>
    </lineage>
</organism>
<dbReference type="PROSITE" id="PS00420">
    <property type="entry name" value="SRCR_1"/>
    <property type="match status" value="1"/>
</dbReference>
<feature type="domain" description="SRCR" evidence="9">
    <location>
        <begin position="1"/>
        <end position="92"/>
    </location>
</feature>
<reference evidence="10 11" key="1">
    <citation type="submission" date="2019-09" db="EMBL/GenBank/DDBJ databases">
        <title>Bird 10,000 Genomes (B10K) Project - Family phase.</title>
        <authorList>
            <person name="Zhang G."/>
        </authorList>
    </citation>
    <scope>NUCLEOTIDE SEQUENCE [LARGE SCALE GENOMIC DNA]</scope>
    <source>
        <strain evidence="10">B10K-DU-012-14</strain>
        <tissue evidence="10">Blood</tissue>
    </source>
</reference>
<dbReference type="SMART" id="SM00202">
    <property type="entry name" value="SR"/>
    <property type="match status" value="2"/>
</dbReference>
<dbReference type="AlphaFoldDB" id="A0A7L3CST6"/>
<dbReference type="FunFam" id="3.10.250.10:FF:000002">
    <property type="entry name" value="Scavenger receptor cysteine-rich type 1 protein M130"/>
    <property type="match status" value="1"/>
</dbReference>
<dbReference type="FunFam" id="3.10.250.10:FF:000012">
    <property type="entry name" value="CD163 molecule like 1"/>
    <property type="match status" value="1"/>
</dbReference>
<evidence type="ECO:0000256" key="1">
    <source>
        <dbReference type="ARBA" id="ARBA00004613"/>
    </source>
</evidence>
<keyword evidence="8" id="KW-1133">Transmembrane helix</keyword>
<feature type="domain" description="SRCR" evidence="9">
    <location>
        <begin position="124"/>
        <end position="224"/>
    </location>
</feature>
<evidence type="ECO:0000256" key="2">
    <source>
        <dbReference type="ARBA" id="ARBA00022525"/>
    </source>
</evidence>
<comment type="subcellular location">
    <subcellularLocation>
        <location evidence="1">Secreted</location>
    </subcellularLocation>
</comment>
<comment type="caution">
    <text evidence="7">Lacks conserved residue(s) required for the propagation of feature annotation.</text>
</comment>
<evidence type="ECO:0000313" key="11">
    <source>
        <dbReference type="Proteomes" id="UP000519225"/>
    </source>
</evidence>
<dbReference type="GO" id="GO:0016020">
    <property type="term" value="C:membrane"/>
    <property type="evidence" value="ECO:0007669"/>
    <property type="project" value="InterPro"/>
</dbReference>
<gene>
    <name evidence="10" type="primary">Wc11</name>
    <name evidence="10" type="ORF">PLUSOC_R03990</name>
</gene>
<dbReference type="EMBL" id="VZTS01003041">
    <property type="protein sequence ID" value="NXT46772.1"/>
    <property type="molecule type" value="Genomic_DNA"/>
</dbReference>
<dbReference type="PANTHER" id="PTHR19331:SF22">
    <property type="entry name" value="DELETED IN MALIGNANT BRAIN TUMORS 1 PROTEIN"/>
    <property type="match status" value="1"/>
</dbReference>
<feature type="non-terminal residue" evidence="10">
    <location>
        <position position="284"/>
    </location>
</feature>
<dbReference type="PANTHER" id="PTHR19331">
    <property type="entry name" value="SCAVENGER RECEPTOR DOMAIN-CONTAINING"/>
    <property type="match status" value="1"/>
</dbReference>
<feature type="transmembrane region" description="Helical" evidence="8">
    <location>
        <begin position="251"/>
        <end position="274"/>
    </location>
</feature>
<keyword evidence="5 7" id="KW-1015">Disulfide bond</keyword>
<dbReference type="Pfam" id="PF00530">
    <property type="entry name" value="SRCR"/>
    <property type="match status" value="2"/>
</dbReference>
<evidence type="ECO:0000256" key="7">
    <source>
        <dbReference type="PROSITE-ProRule" id="PRU00196"/>
    </source>
</evidence>
<proteinExistence type="predicted"/>
<keyword evidence="8" id="KW-0472">Membrane</keyword>
<feature type="non-terminal residue" evidence="10">
    <location>
        <position position="1"/>
    </location>
</feature>
<feature type="disulfide bond" evidence="7">
    <location>
        <begin position="193"/>
        <end position="203"/>
    </location>
</feature>
<evidence type="ECO:0000256" key="8">
    <source>
        <dbReference type="SAM" id="Phobius"/>
    </source>
</evidence>
<dbReference type="Proteomes" id="UP000519225">
    <property type="component" value="Unassembled WGS sequence"/>
</dbReference>
<name>A0A7L3CST6_PLUSO</name>
<keyword evidence="3" id="KW-0732">Signal</keyword>
<dbReference type="PROSITE" id="PS50287">
    <property type="entry name" value="SRCR_2"/>
    <property type="match status" value="2"/>
</dbReference>
<dbReference type="SUPFAM" id="SSF56487">
    <property type="entry name" value="SRCR-like"/>
    <property type="match status" value="2"/>
</dbReference>
<dbReference type="InterPro" id="IPR001190">
    <property type="entry name" value="SRCR"/>
</dbReference>
<feature type="disulfide bond" evidence="7">
    <location>
        <begin position="149"/>
        <end position="213"/>
    </location>
</feature>
<evidence type="ECO:0000256" key="3">
    <source>
        <dbReference type="ARBA" id="ARBA00022729"/>
    </source>
</evidence>
<evidence type="ECO:0000256" key="5">
    <source>
        <dbReference type="ARBA" id="ARBA00023157"/>
    </source>
</evidence>
<dbReference type="PRINTS" id="PR00258">
    <property type="entry name" value="SPERACTRCPTR"/>
</dbReference>
<evidence type="ECO:0000256" key="6">
    <source>
        <dbReference type="ARBA" id="ARBA00023180"/>
    </source>
</evidence>
<evidence type="ECO:0000259" key="9">
    <source>
        <dbReference type="PROSITE" id="PS50287"/>
    </source>
</evidence>
<protein>
    <submittedName>
        <fullName evidence="10">WC11 protein</fullName>
    </submittedName>
</protein>
<comment type="caution">
    <text evidence="10">The sequence shown here is derived from an EMBL/GenBank/DDBJ whole genome shotgun (WGS) entry which is preliminary data.</text>
</comment>
<evidence type="ECO:0000256" key="4">
    <source>
        <dbReference type="ARBA" id="ARBA00022737"/>
    </source>
</evidence>
<keyword evidence="4" id="KW-0677">Repeat</keyword>
<evidence type="ECO:0000313" key="10">
    <source>
        <dbReference type="EMBL" id="NXT46772.1"/>
    </source>
</evidence>
<keyword evidence="6" id="KW-0325">Glycoprotein</keyword>